<reference evidence="2 3" key="1">
    <citation type="submission" date="2019-09" db="EMBL/GenBank/DDBJ databases">
        <title>Taxonomic organization of the family Brucellaceae based on a phylogenomic approach.</title>
        <authorList>
            <person name="Leclercq S."/>
            <person name="Cloeckaert A."/>
            <person name="Zygmunt M.S."/>
        </authorList>
    </citation>
    <scope>NUCLEOTIDE SEQUENCE [LARGE SCALE GENOMIC DNA]</scope>
    <source>
        <strain evidence="2 3">TA93</strain>
    </source>
</reference>
<dbReference type="Proteomes" id="UP000460650">
    <property type="component" value="Unassembled WGS sequence"/>
</dbReference>
<dbReference type="AlphaFoldDB" id="A0A7V7VT90"/>
<evidence type="ECO:0000313" key="3">
    <source>
        <dbReference type="Proteomes" id="UP000460650"/>
    </source>
</evidence>
<dbReference type="RefSeq" id="WP_112587004.1">
    <property type="nucleotide sequence ID" value="NZ_WBVY01000004.1"/>
</dbReference>
<accession>A0A7V7VT90</accession>
<name>A0A7V7VT90_9HYPH</name>
<proteinExistence type="predicted"/>
<evidence type="ECO:0000313" key="2">
    <source>
        <dbReference type="EMBL" id="KAB2656289.1"/>
    </source>
</evidence>
<dbReference type="EMBL" id="WBVY01000004">
    <property type="protein sequence ID" value="KAB2656289.1"/>
    <property type="molecule type" value="Genomic_DNA"/>
</dbReference>
<sequence>MNNIATPVNRHPVDQLADIRATIKVLEEREAELKTEVSDLMGSADVLGGDENIARQTVTERAGAVDTKAMAKDGIDIEKYRKPKVTVFSIRTEKRIQGEA</sequence>
<keyword evidence="1" id="KW-0175">Coiled coil</keyword>
<protein>
    <submittedName>
        <fullName evidence="2">Uncharacterized protein</fullName>
    </submittedName>
</protein>
<gene>
    <name evidence="2" type="ORF">F9K94_17475</name>
</gene>
<organism evidence="2 3">
    <name type="scientific">Brucella tritici</name>
    <dbReference type="NCBI Taxonomy" id="94626"/>
    <lineage>
        <taxon>Bacteria</taxon>
        <taxon>Pseudomonadati</taxon>
        <taxon>Pseudomonadota</taxon>
        <taxon>Alphaproteobacteria</taxon>
        <taxon>Hyphomicrobiales</taxon>
        <taxon>Brucellaceae</taxon>
        <taxon>Brucella/Ochrobactrum group</taxon>
        <taxon>Brucella</taxon>
    </lineage>
</organism>
<comment type="caution">
    <text evidence="2">The sequence shown here is derived from an EMBL/GenBank/DDBJ whole genome shotgun (WGS) entry which is preliminary data.</text>
</comment>
<feature type="coiled-coil region" evidence="1">
    <location>
        <begin position="16"/>
        <end position="43"/>
    </location>
</feature>
<evidence type="ECO:0000256" key="1">
    <source>
        <dbReference type="SAM" id="Coils"/>
    </source>
</evidence>